<dbReference type="Proteomes" id="UP001549077">
    <property type="component" value="Unassembled WGS sequence"/>
</dbReference>
<evidence type="ECO:0000313" key="2">
    <source>
        <dbReference type="EMBL" id="MET3758822.1"/>
    </source>
</evidence>
<name>A0ABV2MTF0_9HYPH</name>
<keyword evidence="1" id="KW-0812">Transmembrane</keyword>
<accession>A0ABV2MTF0</accession>
<feature type="transmembrane region" description="Helical" evidence="1">
    <location>
        <begin position="109"/>
        <end position="128"/>
    </location>
</feature>
<evidence type="ECO:0000313" key="3">
    <source>
        <dbReference type="Proteomes" id="UP001549077"/>
    </source>
</evidence>
<evidence type="ECO:0000256" key="1">
    <source>
        <dbReference type="SAM" id="Phobius"/>
    </source>
</evidence>
<dbReference type="Pfam" id="PF10990">
    <property type="entry name" value="DUF2809"/>
    <property type="match status" value="1"/>
</dbReference>
<feature type="transmembrane region" description="Helical" evidence="1">
    <location>
        <begin position="45"/>
        <end position="64"/>
    </location>
</feature>
<dbReference type="RefSeq" id="WP_168301518.1">
    <property type="nucleotide sequence ID" value="NZ_CP071604.1"/>
</dbReference>
<evidence type="ECO:0008006" key="4">
    <source>
        <dbReference type="Google" id="ProtNLM"/>
    </source>
</evidence>
<proteinExistence type="predicted"/>
<dbReference type="InterPro" id="IPR021257">
    <property type="entry name" value="DUF2809"/>
</dbReference>
<keyword evidence="3" id="KW-1185">Reference proteome</keyword>
<dbReference type="EMBL" id="JBEPMY010000037">
    <property type="protein sequence ID" value="MET3758822.1"/>
    <property type="molecule type" value="Genomic_DNA"/>
</dbReference>
<organism evidence="2 3">
    <name type="scientific">Rhizobium binae</name>
    <dbReference type="NCBI Taxonomy" id="1138190"/>
    <lineage>
        <taxon>Bacteria</taxon>
        <taxon>Pseudomonadati</taxon>
        <taxon>Pseudomonadota</taxon>
        <taxon>Alphaproteobacteria</taxon>
        <taxon>Hyphomicrobiales</taxon>
        <taxon>Rhizobiaceae</taxon>
        <taxon>Rhizobium/Agrobacterium group</taxon>
        <taxon>Rhizobium</taxon>
    </lineage>
</organism>
<gene>
    <name evidence="2" type="ORF">ABID08_006206</name>
</gene>
<keyword evidence="1" id="KW-1133">Transmembrane helix</keyword>
<keyword evidence="1" id="KW-0472">Membrane</keyword>
<reference evidence="2 3" key="1">
    <citation type="submission" date="2024-06" db="EMBL/GenBank/DDBJ databases">
        <title>Genomic Encyclopedia of Type Strains, Phase IV (KMG-IV): sequencing the most valuable type-strain genomes for metagenomic binning, comparative biology and taxonomic classification.</title>
        <authorList>
            <person name="Goeker M."/>
        </authorList>
    </citation>
    <scope>NUCLEOTIDE SEQUENCE [LARGE SCALE GENOMIC DNA]</scope>
    <source>
        <strain evidence="2 3">DSM 29288</strain>
    </source>
</reference>
<feature type="transmembrane region" description="Helical" evidence="1">
    <location>
        <begin position="71"/>
        <end position="89"/>
    </location>
</feature>
<comment type="caution">
    <text evidence="2">The sequence shown here is derived from an EMBL/GenBank/DDBJ whole genome shotgun (WGS) entry which is preliminary data.</text>
</comment>
<dbReference type="GeneID" id="91148154"/>
<sequence length="133" mass="14600">MPEIVRSHSRAQFRRLAALLLVIALGLAIRRFGYALDLPFVIVKYGGSALWGAMVYLLLALGIARLQPVATAVMALIVAVCVELFRLYHTPWLDAFRLTAAGALLLGRIFSLWNILAYAMGIAAACLFDPARR</sequence>
<protein>
    <recommendedName>
        <fullName evidence="4">DUF2809 domain-containing protein</fullName>
    </recommendedName>
</protein>